<evidence type="ECO:0000256" key="13">
    <source>
        <dbReference type="PROSITE-ProRule" id="PRU01023"/>
    </source>
</evidence>
<feature type="binding site" evidence="13">
    <location>
        <begin position="265"/>
        <end position="271"/>
    </location>
    <ligand>
        <name>S-adenosyl-L-methionine</name>
        <dbReference type="ChEBI" id="CHEBI:59789"/>
    </ligand>
</feature>
<proteinExistence type="inferred from homology"/>
<dbReference type="PRINTS" id="PR02008">
    <property type="entry name" value="RCMTFAMILY"/>
</dbReference>
<evidence type="ECO:0000256" key="6">
    <source>
        <dbReference type="ARBA" id="ARBA00022603"/>
    </source>
</evidence>
<evidence type="ECO:0000256" key="5">
    <source>
        <dbReference type="ARBA" id="ARBA00022552"/>
    </source>
</evidence>
<dbReference type="Pfam" id="PF01189">
    <property type="entry name" value="Methyltr_RsmB-F"/>
    <property type="match status" value="1"/>
</dbReference>
<evidence type="ECO:0000313" key="15">
    <source>
        <dbReference type="EMBL" id="SDD08464.1"/>
    </source>
</evidence>
<dbReference type="SUPFAM" id="SSF48013">
    <property type="entry name" value="NusB-like"/>
    <property type="match status" value="1"/>
</dbReference>
<comment type="similarity">
    <text evidence="13">Belongs to the class I-like SAM-binding methyltransferase superfamily. RsmB/NOP family.</text>
</comment>
<dbReference type="GO" id="GO:0006355">
    <property type="term" value="P:regulation of DNA-templated transcription"/>
    <property type="evidence" value="ECO:0007669"/>
    <property type="project" value="InterPro"/>
</dbReference>
<dbReference type="GO" id="GO:0003723">
    <property type="term" value="F:RNA binding"/>
    <property type="evidence" value="ECO:0007669"/>
    <property type="project" value="UniProtKB-UniRule"/>
</dbReference>
<dbReference type="EC" id="2.1.1.176" evidence="3"/>
<comment type="function">
    <text evidence="1">Specifically methylates the cytosine at position 967 (m5C967) of 16S rRNA.</text>
</comment>
<keyword evidence="16" id="KW-1185">Reference proteome</keyword>
<dbReference type="EMBL" id="FNAF01000001">
    <property type="protein sequence ID" value="SDD08464.1"/>
    <property type="molecule type" value="Genomic_DNA"/>
</dbReference>
<dbReference type="GO" id="GO:0008649">
    <property type="term" value="F:rRNA methyltransferase activity"/>
    <property type="evidence" value="ECO:0007669"/>
    <property type="project" value="InterPro"/>
</dbReference>
<keyword evidence="7 13" id="KW-0808">Transferase</keyword>
<dbReference type="Pfam" id="PF01029">
    <property type="entry name" value="NusB"/>
    <property type="match status" value="1"/>
</dbReference>
<dbReference type="SUPFAM" id="SSF53335">
    <property type="entry name" value="S-adenosyl-L-methionine-dependent methyltransferases"/>
    <property type="match status" value="1"/>
</dbReference>
<dbReference type="InterPro" id="IPR035926">
    <property type="entry name" value="NusB-like_sf"/>
</dbReference>
<feature type="binding site" evidence="13">
    <location>
        <position position="316"/>
    </location>
    <ligand>
        <name>S-adenosyl-L-methionine</name>
        <dbReference type="ChEBI" id="CHEBI:59789"/>
    </ligand>
</feature>
<evidence type="ECO:0000256" key="3">
    <source>
        <dbReference type="ARBA" id="ARBA00012140"/>
    </source>
</evidence>
<dbReference type="PANTHER" id="PTHR22807">
    <property type="entry name" value="NOP2 YEAST -RELATED NOL1/NOP2/FMU SUN DOMAIN-CONTAINING"/>
    <property type="match status" value="1"/>
</dbReference>
<protein>
    <recommendedName>
        <fullName evidence="3">16S rRNA (cytosine(967)-C(5))-methyltransferase</fullName>
        <ecNumber evidence="3">2.1.1.176</ecNumber>
    </recommendedName>
    <alternativeName>
        <fullName evidence="10">16S rRNA m5C967 methyltransferase</fullName>
    </alternativeName>
    <alternativeName>
        <fullName evidence="11">rRNA (cytosine-C(5)-)-methyltransferase RsmB</fullName>
    </alternativeName>
</protein>
<accession>A0A1G6RVN8</accession>
<keyword evidence="5" id="KW-0698">rRNA processing</keyword>
<keyword evidence="9 13" id="KW-0694">RNA-binding</keyword>
<evidence type="ECO:0000256" key="8">
    <source>
        <dbReference type="ARBA" id="ARBA00022691"/>
    </source>
</evidence>
<dbReference type="NCBIfam" id="TIGR00563">
    <property type="entry name" value="rsmB"/>
    <property type="match status" value="1"/>
</dbReference>
<dbReference type="Gene3D" id="3.40.50.150">
    <property type="entry name" value="Vaccinia Virus protein VP39"/>
    <property type="match status" value="1"/>
</dbReference>
<evidence type="ECO:0000256" key="2">
    <source>
        <dbReference type="ARBA" id="ARBA00004496"/>
    </source>
</evidence>
<evidence type="ECO:0000256" key="10">
    <source>
        <dbReference type="ARBA" id="ARBA00030399"/>
    </source>
</evidence>
<dbReference type="PROSITE" id="PS51686">
    <property type="entry name" value="SAM_MT_RSMB_NOP"/>
    <property type="match status" value="1"/>
</dbReference>
<dbReference type="Pfam" id="PF22458">
    <property type="entry name" value="RsmF-B_ferredox"/>
    <property type="match status" value="1"/>
</dbReference>
<comment type="catalytic activity">
    <reaction evidence="12">
        <text>cytidine(967) in 16S rRNA + S-adenosyl-L-methionine = 5-methylcytidine(967) in 16S rRNA + S-adenosyl-L-homocysteine + H(+)</text>
        <dbReference type="Rhea" id="RHEA:42748"/>
        <dbReference type="Rhea" id="RHEA-COMP:10219"/>
        <dbReference type="Rhea" id="RHEA-COMP:10220"/>
        <dbReference type="ChEBI" id="CHEBI:15378"/>
        <dbReference type="ChEBI" id="CHEBI:57856"/>
        <dbReference type="ChEBI" id="CHEBI:59789"/>
        <dbReference type="ChEBI" id="CHEBI:74483"/>
        <dbReference type="ChEBI" id="CHEBI:82748"/>
        <dbReference type="EC" id="2.1.1.176"/>
    </reaction>
</comment>
<feature type="active site" description="Nucleophile" evidence="13">
    <location>
        <position position="385"/>
    </location>
</feature>
<evidence type="ECO:0000313" key="16">
    <source>
        <dbReference type="Proteomes" id="UP000198995"/>
    </source>
</evidence>
<dbReference type="Gene3D" id="1.10.940.10">
    <property type="entry name" value="NusB-like"/>
    <property type="match status" value="1"/>
</dbReference>
<keyword evidence="6 13" id="KW-0489">Methyltransferase</keyword>
<feature type="binding site" evidence="13">
    <location>
        <position position="289"/>
    </location>
    <ligand>
        <name>S-adenosyl-L-methionine</name>
        <dbReference type="ChEBI" id="CHEBI:59789"/>
    </ligand>
</feature>
<feature type="binding site" evidence="13">
    <location>
        <position position="332"/>
    </location>
    <ligand>
        <name>S-adenosyl-L-methionine</name>
        <dbReference type="ChEBI" id="CHEBI:59789"/>
    </ligand>
</feature>
<evidence type="ECO:0000256" key="1">
    <source>
        <dbReference type="ARBA" id="ARBA00002724"/>
    </source>
</evidence>
<evidence type="ECO:0000259" key="14">
    <source>
        <dbReference type="PROSITE" id="PS51686"/>
    </source>
</evidence>
<feature type="domain" description="SAM-dependent MTase RsmB/NOP-type" evidence="14">
    <location>
        <begin position="175"/>
        <end position="447"/>
    </location>
</feature>
<evidence type="ECO:0000256" key="12">
    <source>
        <dbReference type="ARBA" id="ARBA00047283"/>
    </source>
</evidence>
<dbReference type="InterPro" id="IPR049560">
    <property type="entry name" value="MeTrfase_RsmB-F_NOP2_cat"/>
</dbReference>
<dbReference type="PANTHER" id="PTHR22807:SF53">
    <property type="entry name" value="RIBOSOMAL RNA SMALL SUBUNIT METHYLTRANSFERASE B-RELATED"/>
    <property type="match status" value="1"/>
</dbReference>
<dbReference type="InterPro" id="IPR006027">
    <property type="entry name" value="NusB_RsmB_TIM44"/>
</dbReference>
<dbReference type="InterPro" id="IPR004573">
    <property type="entry name" value="rRNA_ssu_MeTfrase_B"/>
</dbReference>
<evidence type="ECO:0000256" key="7">
    <source>
        <dbReference type="ARBA" id="ARBA00022679"/>
    </source>
</evidence>
<dbReference type="CDD" id="cd02440">
    <property type="entry name" value="AdoMet_MTases"/>
    <property type="match status" value="1"/>
</dbReference>
<keyword evidence="4" id="KW-0963">Cytoplasm</keyword>
<dbReference type="GO" id="GO:0005737">
    <property type="term" value="C:cytoplasm"/>
    <property type="evidence" value="ECO:0007669"/>
    <property type="project" value="UniProtKB-SubCell"/>
</dbReference>
<dbReference type="Gene3D" id="3.30.70.1170">
    <property type="entry name" value="Sun protein, domain 3"/>
    <property type="match status" value="1"/>
</dbReference>
<evidence type="ECO:0000256" key="9">
    <source>
        <dbReference type="ARBA" id="ARBA00022884"/>
    </source>
</evidence>
<comment type="subcellular location">
    <subcellularLocation>
        <location evidence="2">Cytoplasm</location>
    </subcellularLocation>
</comment>
<dbReference type="InterPro" id="IPR029063">
    <property type="entry name" value="SAM-dependent_MTases_sf"/>
</dbReference>
<reference evidence="15 16" key="1">
    <citation type="submission" date="2016-10" db="EMBL/GenBank/DDBJ databases">
        <authorList>
            <person name="de Groot N.N."/>
        </authorList>
    </citation>
    <scope>NUCLEOTIDE SEQUENCE [LARGE SCALE GENOMIC DNA]</scope>
    <source>
        <strain evidence="15 16">DSM 20475</strain>
    </source>
</reference>
<dbReference type="Proteomes" id="UP000198995">
    <property type="component" value="Unassembled WGS sequence"/>
</dbReference>
<dbReference type="OrthoDB" id="9810297at2"/>
<dbReference type="RefSeq" id="WP_159427918.1">
    <property type="nucleotide sequence ID" value="NZ_FNAF01000001.1"/>
</dbReference>
<dbReference type="InterPro" id="IPR054728">
    <property type="entry name" value="RsmB-like_ferredoxin"/>
</dbReference>
<evidence type="ECO:0000256" key="4">
    <source>
        <dbReference type="ARBA" id="ARBA00022490"/>
    </source>
</evidence>
<dbReference type="FunFam" id="3.40.50.150:FF:000257">
    <property type="entry name" value="16S rRNA methyltransferase"/>
    <property type="match status" value="1"/>
</dbReference>
<dbReference type="NCBIfam" id="NF011494">
    <property type="entry name" value="PRK14902.1"/>
    <property type="match status" value="1"/>
</dbReference>
<evidence type="ECO:0000256" key="11">
    <source>
        <dbReference type="ARBA" id="ARBA00031088"/>
    </source>
</evidence>
<dbReference type="STRING" id="2741.SAMN04489866_101130"/>
<name>A0A1G6RVN8_PEPNI</name>
<gene>
    <name evidence="15" type="ORF">SAMN04489866_101130</name>
</gene>
<organism evidence="15 16">
    <name type="scientific">Peptococcus niger</name>
    <dbReference type="NCBI Taxonomy" id="2741"/>
    <lineage>
        <taxon>Bacteria</taxon>
        <taxon>Bacillati</taxon>
        <taxon>Bacillota</taxon>
        <taxon>Clostridia</taxon>
        <taxon>Eubacteriales</taxon>
        <taxon>Peptococcaceae</taxon>
        <taxon>Peptococcus</taxon>
    </lineage>
</organism>
<sequence>MTEHFARDIAVQVLYAVDVEGAYTNLELDKALFSCDLPTQDKGLITELVYGTVTYRDHLDFVLQNYSNKPVKKMDGLTRQILRMAFYQLLFLDRIPAHAAVNEAVNTAKRLQNKHQRSDKFINAILRRYLADEGPIQWPDRRKNTAGYFAKYYSFPQWMVDTWLKEYGKAGAEQFCQYMNAKAPLVARVNTLRVSREQLIDNLAKENISAIPLDAIPEALVLQTPGSLRDIKAFQEGKFIIQDTSSMLVAHALSPQAHDRIADLCAAPGGKTTHIAALMQDKGRVDAFDLHAHRVQLIQENARRLGITCIEASVQDGTQFLPDVPYDRVLVDAPCSGLGVLNRRPDARWHRRRQQIPDLVALQGQLLDRAAEAVKPGGILLYSTCTTLRAENEDQTEAFLARHPEFIPEPLPKLLSPFLSEEGASDCRIIPQRDQMDGFYLAKFRKGNEHG</sequence>
<keyword evidence="8 13" id="KW-0949">S-adenosyl-L-methionine</keyword>
<dbReference type="AlphaFoldDB" id="A0A1G6RVN8"/>
<dbReference type="InterPro" id="IPR001678">
    <property type="entry name" value="MeTrfase_RsmB-F_NOP2_dom"/>
</dbReference>
<dbReference type="InterPro" id="IPR023267">
    <property type="entry name" value="RCMT"/>
</dbReference>